<dbReference type="Pfam" id="PF03283">
    <property type="entry name" value="PAE"/>
    <property type="match status" value="1"/>
</dbReference>
<feature type="non-terminal residue" evidence="1">
    <location>
        <position position="1"/>
    </location>
</feature>
<keyword evidence="2" id="KW-1185">Reference proteome</keyword>
<gene>
    <name evidence="1" type="ORF">RFI_06659</name>
</gene>
<dbReference type="InterPro" id="IPR004963">
    <property type="entry name" value="PAE/NOTUM"/>
</dbReference>
<dbReference type="AlphaFoldDB" id="X6NVY6"/>
<comment type="caution">
    <text evidence="1">The sequence shown here is derived from an EMBL/GenBank/DDBJ whole genome shotgun (WGS) entry which is preliminary data.</text>
</comment>
<name>X6NVY6_RETFI</name>
<dbReference type="OrthoDB" id="2015280at2759"/>
<reference evidence="1 2" key="1">
    <citation type="journal article" date="2013" name="Curr. Biol.">
        <title>The Genome of the Foraminiferan Reticulomyxa filosa.</title>
        <authorList>
            <person name="Glockner G."/>
            <person name="Hulsmann N."/>
            <person name="Schleicher M."/>
            <person name="Noegel A.A."/>
            <person name="Eichinger L."/>
            <person name="Gallinger C."/>
            <person name="Pawlowski J."/>
            <person name="Sierra R."/>
            <person name="Euteneuer U."/>
            <person name="Pillet L."/>
            <person name="Moustafa A."/>
            <person name="Platzer M."/>
            <person name="Groth M."/>
            <person name="Szafranski K."/>
            <person name="Schliwa M."/>
        </authorList>
    </citation>
    <scope>NUCLEOTIDE SEQUENCE [LARGE SCALE GENOMIC DNA]</scope>
</reference>
<dbReference type="EMBL" id="ASPP01005459">
    <property type="protein sequence ID" value="ETO30460.1"/>
    <property type="molecule type" value="Genomic_DNA"/>
</dbReference>
<dbReference type="Proteomes" id="UP000023152">
    <property type="component" value="Unassembled WGS sequence"/>
</dbReference>
<protein>
    <submittedName>
        <fullName evidence="1">Uncharacterized protein</fullName>
    </submittedName>
</protein>
<evidence type="ECO:0000313" key="2">
    <source>
        <dbReference type="Proteomes" id="UP000023152"/>
    </source>
</evidence>
<evidence type="ECO:0000313" key="1">
    <source>
        <dbReference type="EMBL" id="ETO30460.1"/>
    </source>
</evidence>
<sequence>FFFFFLKKKKKKGVVLNTSCHEKYANEPESMWKCIFGQFRLPSINAKEHAYVLNAAQYDAWQLSWNENSDEAWNYTQAQLNYSETPFRSQMRQSLLFDIPQTSTRNIFGSPCFHHCTSEEPYFWNLTIVLNSTLSTSLFNVSFAQTLRNVLLQDTASNMWLGNCTSGINCVAEIWCKINVYLLLKMSIKNILTKQKKTTTNYKDKISCKLYIF</sequence>
<dbReference type="GO" id="GO:0016787">
    <property type="term" value="F:hydrolase activity"/>
    <property type="evidence" value="ECO:0007669"/>
    <property type="project" value="InterPro"/>
</dbReference>
<proteinExistence type="predicted"/>
<accession>X6NVY6</accession>
<organism evidence="1 2">
    <name type="scientific">Reticulomyxa filosa</name>
    <dbReference type="NCBI Taxonomy" id="46433"/>
    <lineage>
        <taxon>Eukaryota</taxon>
        <taxon>Sar</taxon>
        <taxon>Rhizaria</taxon>
        <taxon>Retaria</taxon>
        <taxon>Foraminifera</taxon>
        <taxon>Monothalamids</taxon>
        <taxon>Reticulomyxidae</taxon>
        <taxon>Reticulomyxa</taxon>
    </lineage>
</organism>